<accession>A0ABR7YFM9</accession>
<feature type="domain" description="N-acetyltransferase" evidence="3">
    <location>
        <begin position="155"/>
        <end position="280"/>
    </location>
</feature>
<dbReference type="SUPFAM" id="SSF55729">
    <property type="entry name" value="Acyl-CoA N-acyltransferases (Nat)"/>
    <property type="match status" value="2"/>
</dbReference>
<proteinExistence type="predicted"/>
<organism evidence="4 5">
    <name type="scientific">Sphingobacterium litopenaei</name>
    <dbReference type="NCBI Taxonomy" id="2763500"/>
    <lineage>
        <taxon>Bacteria</taxon>
        <taxon>Pseudomonadati</taxon>
        <taxon>Bacteroidota</taxon>
        <taxon>Sphingobacteriia</taxon>
        <taxon>Sphingobacteriales</taxon>
        <taxon>Sphingobacteriaceae</taxon>
        <taxon>Sphingobacterium</taxon>
    </lineage>
</organism>
<dbReference type="Proteomes" id="UP000651271">
    <property type="component" value="Unassembled WGS sequence"/>
</dbReference>
<dbReference type="InterPro" id="IPR000182">
    <property type="entry name" value="GNAT_dom"/>
</dbReference>
<name>A0ABR7YFM9_9SPHI</name>
<dbReference type="RefSeq" id="WP_190302400.1">
    <property type="nucleotide sequence ID" value="NZ_JACOIJ010000020.1"/>
</dbReference>
<dbReference type="PANTHER" id="PTHR43420:SF44">
    <property type="entry name" value="ACETYLTRANSFERASE YPEA"/>
    <property type="match status" value="1"/>
</dbReference>
<dbReference type="EMBL" id="JACOIJ010000020">
    <property type="protein sequence ID" value="MBD1430122.1"/>
    <property type="molecule type" value="Genomic_DNA"/>
</dbReference>
<feature type="domain" description="N-acetyltransferase" evidence="3">
    <location>
        <begin position="2"/>
        <end position="158"/>
    </location>
</feature>
<dbReference type="Gene3D" id="3.40.630.30">
    <property type="match status" value="2"/>
</dbReference>
<evidence type="ECO:0000313" key="5">
    <source>
        <dbReference type="Proteomes" id="UP000651271"/>
    </source>
</evidence>
<dbReference type="InterPro" id="IPR050680">
    <property type="entry name" value="YpeA/RimI_acetyltransf"/>
</dbReference>
<dbReference type="Pfam" id="PF13673">
    <property type="entry name" value="Acetyltransf_10"/>
    <property type="match status" value="1"/>
</dbReference>
<dbReference type="CDD" id="cd04301">
    <property type="entry name" value="NAT_SF"/>
    <property type="match status" value="1"/>
</dbReference>
<sequence length="280" mass="32723">MLHFSTLENIDIREITDTFNEAFSDYSIPLQLNYEQMQTKLRAEDYAPEYSVGAFYQNKLVCFILHCYREEKGIKRVYNGGTGVIPSQRGQHITLGMYDYILPQLKEARINQVILEVLENNVPAKKSYEKVGFKTTRRLRSYFGQIQEHSTTNDIQVESLNNIDWDLLESFWSIQPSWQNASQSIRNILDKLLVYALYRKKELLGYTIYNPASKRIHQIAVSTKSRHQGIAKALINHIRQHNNPNVNIINVDEQDTSTLNFFEQQGWENKINLLEMKLDL</sequence>
<evidence type="ECO:0000256" key="2">
    <source>
        <dbReference type="ARBA" id="ARBA00023315"/>
    </source>
</evidence>
<protein>
    <submittedName>
        <fullName evidence="4">GNAT family N-acetyltransferase</fullName>
    </submittedName>
</protein>
<dbReference type="PROSITE" id="PS51186">
    <property type="entry name" value="GNAT"/>
    <property type="match status" value="2"/>
</dbReference>
<gene>
    <name evidence="4" type="ORF">H8B04_11180</name>
</gene>
<evidence type="ECO:0000313" key="4">
    <source>
        <dbReference type="EMBL" id="MBD1430122.1"/>
    </source>
</evidence>
<dbReference type="InterPro" id="IPR016181">
    <property type="entry name" value="Acyl_CoA_acyltransferase"/>
</dbReference>
<dbReference type="Pfam" id="PF00583">
    <property type="entry name" value="Acetyltransf_1"/>
    <property type="match status" value="1"/>
</dbReference>
<reference evidence="4 5" key="1">
    <citation type="submission" date="2020-08" db="EMBL/GenBank/DDBJ databases">
        <title>Sphingobacterium sp. DN04309 isolated from aquaculture water.</title>
        <authorList>
            <person name="Zhang M."/>
        </authorList>
    </citation>
    <scope>NUCLEOTIDE SEQUENCE [LARGE SCALE GENOMIC DNA]</scope>
    <source>
        <strain evidence="4 5">DN04309</strain>
    </source>
</reference>
<evidence type="ECO:0000256" key="1">
    <source>
        <dbReference type="ARBA" id="ARBA00022679"/>
    </source>
</evidence>
<keyword evidence="5" id="KW-1185">Reference proteome</keyword>
<evidence type="ECO:0000259" key="3">
    <source>
        <dbReference type="PROSITE" id="PS51186"/>
    </source>
</evidence>
<dbReference type="PANTHER" id="PTHR43420">
    <property type="entry name" value="ACETYLTRANSFERASE"/>
    <property type="match status" value="1"/>
</dbReference>
<comment type="caution">
    <text evidence="4">The sequence shown here is derived from an EMBL/GenBank/DDBJ whole genome shotgun (WGS) entry which is preliminary data.</text>
</comment>
<keyword evidence="2" id="KW-0012">Acyltransferase</keyword>
<keyword evidence="1" id="KW-0808">Transferase</keyword>